<feature type="transmembrane region" description="Helical" evidence="1">
    <location>
        <begin position="34"/>
        <end position="55"/>
    </location>
</feature>
<protein>
    <recommendedName>
        <fullName evidence="3">DUF4013 domain-containing protein</fullName>
    </recommendedName>
</protein>
<feature type="transmembrane region" description="Helical" evidence="1">
    <location>
        <begin position="118"/>
        <end position="138"/>
    </location>
</feature>
<sequence length="215" mass="22442">MDPERLSRLCGALLAPLGAILAVLGLLSGDATTIALGVAAVVGGAGVYWATGWFWDWYWDLLDGVQSGDIQLTTTLRVVLLVAFVPVGSGLFAAFWWLASFFGVVTDGALAGDLISRATVAGGVVGAAFGGGSFVATWMLRSQDGTLDVTKGSRGFRLLYALSVCPLVGYWVLLFVHPPSAVALAVGYLVSFVAGAGVLIVRTSELCLRSGRRSR</sequence>
<feature type="transmembrane region" description="Helical" evidence="1">
    <location>
        <begin position="9"/>
        <end position="28"/>
    </location>
</feature>
<feature type="transmembrane region" description="Helical" evidence="1">
    <location>
        <begin position="76"/>
        <end position="98"/>
    </location>
</feature>
<keyword evidence="1" id="KW-1133">Transmembrane helix</keyword>
<organism evidence="2">
    <name type="scientific">Halobacterium sp. NMX12-1</name>
    <dbReference type="NCBI Taxonomy" id="3166650"/>
    <lineage>
        <taxon>Archaea</taxon>
        <taxon>Methanobacteriati</taxon>
        <taxon>Methanobacteriota</taxon>
        <taxon>Stenosarchaea group</taxon>
        <taxon>Halobacteria</taxon>
        <taxon>Halobacteriales</taxon>
        <taxon>Halobacteriaceae</taxon>
        <taxon>Halobacterium</taxon>
    </lineage>
</organism>
<feature type="transmembrane region" description="Helical" evidence="1">
    <location>
        <begin position="158"/>
        <end position="176"/>
    </location>
</feature>
<keyword evidence="1" id="KW-0812">Transmembrane</keyword>
<evidence type="ECO:0000256" key="1">
    <source>
        <dbReference type="SAM" id="Phobius"/>
    </source>
</evidence>
<feature type="transmembrane region" description="Helical" evidence="1">
    <location>
        <begin position="182"/>
        <end position="201"/>
    </location>
</feature>
<dbReference type="RefSeq" id="WP_353633848.1">
    <property type="nucleotide sequence ID" value="NZ_CP159204.1"/>
</dbReference>
<name>A0AAU8CAB5_9EURY</name>
<dbReference type="EMBL" id="CP159204">
    <property type="protein sequence ID" value="XCF15888.1"/>
    <property type="molecule type" value="Genomic_DNA"/>
</dbReference>
<evidence type="ECO:0008006" key="3">
    <source>
        <dbReference type="Google" id="ProtNLM"/>
    </source>
</evidence>
<dbReference type="KEGG" id="hanx:ABSL23_11660"/>
<keyword evidence="1" id="KW-0472">Membrane</keyword>
<proteinExistence type="predicted"/>
<gene>
    <name evidence="2" type="ORF">ABSL23_11660</name>
</gene>
<dbReference type="AlphaFoldDB" id="A0AAU8CAB5"/>
<reference evidence="2" key="1">
    <citation type="submission" date="2024-06" db="EMBL/GenBank/DDBJ databases">
        <title>Genome Sequence of an extremely halophilic archaeon isolated from Permian era halite, Salado Formation, Carlsbad, New Mexico: Halobacterium sp. strain NMX12-1.</title>
        <authorList>
            <person name="Sotoa L."/>
            <person name="DasSarma P."/>
            <person name="Anton B.P."/>
            <person name="Vincze T."/>
            <person name="Verma I."/>
            <person name="Eralp B."/>
            <person name="Powers D.W."/>
            <person name="Dozier B.L."/>
            <person name="Roberts R.J."/>
            <person name="DasSarma S."/>
        </authorList>
    </citation>
    <scope>NUCLEOTIDE SEQUENCE</scope>
    <source>
        <strain evidence="2">NMX12-1</strain>
    </source>
</reference>
<dbReference type="GeneID" id="91109814"/>
<evidence type="ECO:0000313" key="2">
    <source>
        <dbReference type="EMBL" id="XCF15888.1"/>
    </source>
</evidence>
<accession>A0AAU8CAB5</accession>